<dbReference type="Pfam" id="PF01381">
    <property type="entry name" value="HTH_3"/>
    <property type="match status" value="1"/>
</dbReference>
<dbReference type="EMBL" id="MH460463">
    <property type="protein sequence ID" value="AXG67302.1"/>
    <property type="molecule type" value="Genomic_DNA"/>
</dbReference>
<proteinExistence type="predicted"/>
<dbReference type="SUPFAM" id="SSF47413">
    <property type="entry name" value="lambda repressor-like DNA-binding domains"/>
    <property type="match status" value="1"/>
</dbReference>
<evidence type="ECO:0000259" key="1">
    <source>
        <dbReference type="PROSITE" id="PS50943"/>
    </source>
</evidence>
<dbReference type="InterPro" id="IPR001387">
    <property type="entry name" value="Cro/C1-type_HTH"/>
</dbReference>
<organism evidence="2 3">
    <name type="scientific">Dickeya phage vB_DsoM_AD1</name>
    <dbReference type="NCBI Taxonomy" id="2283029"/>
    <lineage>
        <taxon>Viruses</taxon>
        <taxon>Duplodnaviria</taxon>
        <taxon>Heunggongvirae</taxon>
        <taxon>Uroviricota</taxon>
        <taxon>Caudoviricetes</taxon>
        <taxon>Alexandravirus</taxon>
        <taxon>Alexandravirus AD1</taxon>
    </lineage>
</organism>
<gene>
    <name evidence="2" type="ORF">AD1_258</name>
</gene>
<dbReference type="InterPro" id="IPR010982">
    <property type="entry name" value="Lambda_DNA-bd_dom_sf"/>
</dbReference>
<dbReference type="Proteomes" id="UP000262440">
    <property type="component" value="Segment"/>
</dbReference>
<protein>
    <submittedName>
        <fullName evidence="2">Putative XRE family transcriptional regulator</fullName>
    </submittedName>
</protein>
<evidence type="ECO:0000313" key="2">
    <source>
        <dbReference type="EMBL" id="AXG67302.1"/>
    </source>
</evidence>
<name>A0A384ZYI6_9CAUD</name>
<feature type="domain" description="HTH cro/C1-type" evidence="1">
    <location>
        <begin position="83"/>
        <end position="137"/>
    </location>
</feature>
<evidence type="ECO:0000313" key="3">
    <source>
        <dbReference type="Proteomes" id="UP000262440"/>
    </source>
</evidence>
<dbReference type="CDD" id="cd00093">
    <property type="entry name" value="HTH_XRE"/>
    <property type="match status" value="1"/>
</dbReference>
<dbReference type="Gene3D" id="1.10.260.40">
    <property type="entry name" value="lambda repressor-like DNA-binding domains"/>
    <property type="match status" value="1"/>
</dbReference>
<keyword evidence="3" id="KW-1185">Reference proteome</keyword>
<accession>A0A384ZYI6</accession>
<dbReference type="SMART" id="SM00530">
    <property type="entry name" value="HTH_XRE"/>
    <property type="match status" value="1"/>
</dbReference>
<sequence length="150" mass="17407">MEMFDRSNVIKAIMRNLKDARRIEDIRTFDDKVYFKVNGVGYFVTGNYPNLKVVSRGQYDQEMMNQLNYVYRRKKGVEEDTPMRIARTTRNLTLTQIAKELGMDPGNLSRIERGMQIPSMELAERIAAYFDNTITAIQICHPTYKGNPNA</sequence>
<reference evidence="2 3" key="1">
    <citation type="journal article" date="2018" name="Front. Microbiol.">
        <title>Jumbo Bacteriophages Are Represented Within an Increasing Diversity of Environmental Viruses Infecting the Emerging Phytopathogen, Dickeya solani.</title>
        <authorList>
            <person name="Day A.W."/>
            <person name="Ahn J."/>
            <person name="Salmond G.P.C."/>
        </authorList>
    </citation>
    <scope>NUCLEOTIDE SEQUENCE [LARGE SCALE GENOMIC DNA]</scope>
</reference>
<dbReference type="PROSITE" id="PS50943">
    <property type="entry name" value="HTH_CROC1"/>
    <property type="match status" value="1"/>
</dbReference>
<dbReference type="GO" id="GO:0003677">
    <property type="term" value="F:DNA binding"/>
    <property type="evidence" value="ECO:0007669"/>
    <property type="project" value="InterPro"/>
</dbReference>